<feature type="transmembrane region" description="Helical" evidence="1">
    <location>
        <begin position="9"/>
        <end position="33"/>
    </location>
</feature>
<dbReference type="InterPro" id="IPR017195">
    <property type="entry name" value="ABC_thiamin-permease_prd"/>
</dbReference>
<evidence type="ECO:0000313" key="2">
    <source>
        <dbReference type="EMBL" id="KXB62876.1"/>
    </source>
</evidence>
<accession>A0A134A596</accession>
<sequence length="185" mass="19878">MKKWSTKDIIIIALIGFLFGGIFLATSLVYVPLKAALGAVGYAPFANSILFGLWVMAGPVAAVLIQKPGSATLGEVLGALAEMLYGSYFGAAVLISGLVQGVGSEVGFLATRYKRYDTFSLFLSAVGITLLSFAYKYFQAGYEAFSVQMILALLLVKFISVFFFGVICVKLILNIVNKVQNSENK</sequence>
<comment type="caution">
    <text evidence="2">The sequence shown here is derived from an EMBL/GenBank/DDBJ whole genome shotgun (WGS) entry which is preliminary data.</text>
</comment>
<dbReference type="RefSeq" id="WP_060913629.1">
    <property type="nucleotide sequence ID" value="NZ_KQ959927.1"/>
</dbReference>
<protein>
    <recommendedName>
        <fullName evidence="4">Cobalt ABC transporter permease</fullName>
    </recommendedName>
</protein>
<evidence type="ECO:0008006" key="4">
    <source>
        <dbReference type="Google" id="ProtNLM"/>
    </source>
</evidence>
<dbReference type="PIRSF" id="PIRSF037394">
    <property type="entry name" value="ABC_thiamine-permease_YkoE_prd"/>
    <property type="match status" value="1"/>
</dbReference>
<feature type="transmembrane region" description="Helical" evidence="1">
    <location>
        <begin position="45"/>
        <end position="65"/>
    </location>
</feature>
<proteinExistence type="predicted"/>
<feature type="transmembrane region" description="Helical" evidence="1">
    <location>
        <begin position="77"/>
        <end position="99"/>
    </location>
</feature>
<keyword evidence="1" id="KW-1133">Transmembrane helix</keyword>
<reference evidence="3" key="1">
    <citation type="submission" date="2016-01" db="EMBL/GenBank/DDBJ databases">
        <authorList>
            <person name="Mitreva M."/>
            <person name="Pepin K.H."/>
            <person name="Mihindukulasuriya K.A."/>
            <person name="Fulton R."/>
            <person name="Fronick C."/>
            <person name="O'Laughlin M."/>
            <person name="Miner T."/>
            <person name="Herter B."/>
            <person name="Rosa B.A."/>
            <person name="Cordes M."/>
            <person name="Tomlinson C."/>
            <person name="Wollam A."/>
            <person name="Palsikar V.B."/>
            <person name="Mardis E.R."/>
            <person name="Wilson R.K."/>
        </authorList>
    </citation>
    <scope>NUCLEOTIDE SEQUENCE [LARGE SCALE GENOMIC DNA]</scope>
    <source>
        <strain evidence="3">DNF01167</strain>
    </source>
</reference>
<dbReference type="EMBL" id="LSDC01000020">
    <property type="protein sequence ID" value="KXB62876.1"/>
    <property type="molecule type" value="Genomic_DNA"/>
</dbReference>
<gene>
    <name evidence="2" type="ORF">HMPREF3186_00340</name>
</gene>
<dbReference type="AlphaFoldDB" id="A0A134A596"/>
<dbReference type="Proteomes" id="UP000070355">
    <property type="component" value="Unassembled WGS sequence"/>
</dbReference>
<evidence type="ECO:0000313" key="3">
    <source>
        <dbReference type="Proteomes" id="UP000070355"/>
    </source>
</evidence>
<dbReference type="Pfam" id="PF09819">
    <property type="entry name" value="ABC_cobalt"/>
    <property type="match status" value="1"/>
</dbReference>
<feature type="transmembrane region" description="Helical" evidence="1">
    <location>
        <begin position="150"/>
        <end position="173"/>
    </location>
</feature>
<keyword evidence="1" id="KW-0472">Membrane</keyword>
<dbReference type="PATRIC" id="fig|1379.3.peg.336"/>
<evidence type="ECO:0000256" key="1">
    <source>
        <dbReference type="SAM" id="Phobius"/>
    </source>
</evidence>
<keyword evidence="1" id="KW-0812">Transmembrane</keyword>
<organism evidence="2 3">
    <name type="scientific">Gemella haemolysans</name>
    <dbReference type="NCBI Taxonomy" id="1379"/>
    <lineage>
        <taxon>Bacteria</taxon>
        <taxon>Bacillati</taxon>
        <taxon>Bacillota</taxon>
        <taxon>Bacilli</taxon>
        <taxon>Bacillales</taxon>
        <taxon>Gemellaceae</taxon>
        <taxon>Gemella</taxon>
    </lineage>
</organism>
<name>A0A134A596_9BACL</name>
<dbReference type="STRING" id="1379.HMPREF3186_00340"/>
<dbReference type="OrthoDB" id="8017424at2"/>
<feature type="transmembrane region" description="Helical" evidence="1">
    <location>
        <begin position="119"/>
        <end position="138"/>
    </location>
</feature>